<sequence>MPAFVSKRPHLVPILVLVLLALGLMYWALGPLLLHPGQTVFAGDGDATKNYYTLLYHARYGQGTHFTGMLYPYGEHLTYADGQPLLGVPLATLQGWGLPAADWALGLTNGLLYLSLVVTAVVVYLLLRRLLLPATPAVVGALLISFLSPQLMRWMGHYGLAYLCVVPLLWYALVRAFDAPRNWGPLLGYVAVGLLAGLLHPYFLLLGALLGLAYALVALAQRRAGGYPLAFIGRVAVAAVLPVVLFQVFMALTDSVADRPSTPYGFLVYRASFASVFFPNLDPLASFWRVAFHTPETTGEGWAYVGLVALLVLVLTAVKVLGYLRRGRLRLVLVPVLPEPLRIGLYAGLLTLLFACGVPFIFGLEGLLDWVKPLKQFRSIGRFAWIFYYFFTVYAVFYLYQLGRYLRLHGAGRFARTFLLLIVVVWAWEARTNFATWTKRIRDTNKNPRYSYQALLHSPEPFIRFTAWQKLPYGDYQAILPLPYFLLGPEQFGTNDIPGSAYESMRASLRSGLPIVASAMSRTSQAQGLASAQLLSAPVIPKTIIGDFPSRKPLLLLVTNENLTPAEQHLVSLGRLLLQDEAVRLYSLPLAAFDAAPYRRAALDAAATAPARPDVLRRTWPAAQPAALTPFGGGSLKGRGLVPLFEGSIPQAQDTTHYAVSVWVRLKGMSTLPILKVRELDAQTGQPVSEQDGLPRHSLEVYRGWVQTAVKLRPQQPGNRLEVTLEGDEPFEAANLLIRPAYTDVYDQPVPGRTFKNNFPLQD</sequence>
<feature type="transmembrane region" description="Helical" evidence="1">
    <location>
        <begin position="343"/>
        <end position="362"/>
    </location>
</feature>
<dbReference type="InterPro" id="IPR046278">
    <property type="entry name" value="DUF6311"/>
</dbReference>
<dbReference type="Proteomes" id="UP000626554">
    <property type="component" value="Unassembled WGS sequence"/>
</dbReference>
<reference evidence="3 4" key="1">
    <citation type="submission" date="2020-05" db="EMBL/GenBank/DDBJ databases">
        <title>Hymenobacter terrestris sp. nov. and Hymenobacter lapidiphilus sp. nov., isolated from regoliths in Antarctica.</title>
        <authorList>
            <person name="Sedlacek I."/>
            <person name="Pantucek R."/>
            <person name="Zeman M."/>
            <person name="Holochova P."/>
            <person name="Kralova S."/>
            <person name="Stankova E."/>
            <person name="Sedo O."/>
            <person name="Micenkova L."/>
            <person name="Svec P."/>
            <person name="Gupta V."/>
            <person name="Sood U."/>
            <person name="Korpole U.S."/>
            <person name="Lal R."/>
        </authorList>
    </citation>
    <scope>NUCLEOTIDE SEQUENCE [LARGE SCALE GENOMIC DNA]</scope>
    <source>
        <strain evidence="3 4">P5252</strain>
    </source>
</reference>
<name>A0ABX2Q5N6_9BACT</name>
<feature type="transmembrane region" description="Helical" evidence="1">
    <location>
        <begin position="231"/>
        <end position="252"/>
    </location>
</feature>
<keyword evidence="4" id="KW-1185">Reference proteome</keyword>
<proteinExistence type="predicted"/>
<feature type="transmembrane region" description="Helical" evidence="1">
    <location>
        <begin position="103"/>
        <end position="125"/>
    </location>
</feature>
<feature type="transmembrane region" description="Helical" evidence="1">
    <location>
        <begin position="301"/>
        <end position="322"/>
    </location>
</feature>
<accession>A0ABX2Q5N6</accession>
<dbReference type="EMBL" id="JABKAV010000034">
    <property type="protein sequence ID" value="NVO85575.1"/>
    <property type="molecule type" value="Genomic_DNA"/>
</dbReference>
<organism evidence="3 4">
    <name type="scientific">Hymenobacter terrestris</name>
    <dbReference type="NCBI Taxonomy" id="2748310"/>
    <lineage>
        <taxon>Bacteria</taxon>
        <taxon>Pseudomonadati</taxon>
        <taxon>Bacteroidota</taxon>
        <taxon>Cytophagia</taxon>
        <taxon>Cytophagales</taxon>
        <taxon>Hymenobacteraceae</taxon>
        <taxon>Hymenobacter</taxon>
    </lineage>
</organism>
<feature type="transmembrane region" description="Helical" evidence="1">
    <location>
        <begin position="264"/>
        <end position="281"/>
    </location>
</feature>
<feature type="transmembrane region" description="Helical" evidence="1">
    <location>
        <begin position="154"/>
        <end position="174"/>
    </location>
</feature>
<evidence type="ECO:0000313" key="3">
    <source>
        <dbReference type="EMBL" id="NVO85575.1"/>
    </source>
</evidence>
<evidence type="ECO:0000313" key="4">
    <source>
        <dbReference type="Proteomes" id="UP000626554"/>
    </source>
</evidence>
<feature type="transmembrane region" description="Helical" evidence="1">
    <location>
        <begin position="412"/>
        <end position="428"/>
    </location>
</feature>
<comment type="caution">
    <text evidence="3">The sequence shown here is derived from an EMBL/GenBank/DDBJ whole genome shotgun (WGS) entry which is preliminary data.</text>
</comment>
<feature type="domain" description="DUF6311" evidence="2">
    <location>
        <begin position="19"/>
        <end position="425"/>
    </location>
</feature>
<dbReference type="RefSeq" id="WP_176900258.1">
    <property type="nucleotide sequence ID" value="NZ_JABKAV010000034.1"/>
</dbReference>
<keyword evidence="1" id="KW-1133">Transmembrane helix</keyword>
<protein>
    <recommendedName>
        <fullName evidence="2">DUF6311 domain-containing protein</fullName>
    </recommendedName>
</protein>
<evidence type="ECO:0000256" key="1">
    <source>
        <dbReference type="SAM" id="Phobius"/>
    </source>
</evidence>
<keyword evidence="1" id="KW-0812">Transmembrane</keyword>
<keyword evidence="1" id="KW-0472">Membrane</keyword>
<evidence type="ECO:0000259" key="2">
    <source>
        <dbReference type="Pfam" id="PF19830"/>
    </source>
</evidence>
<feature type="transmembrane region" description="Helical" evidence="1">
    <location>
        <begin position="382"/>
        <end position="400"/>
    </location>
</feature>
<dbReference type="Pfam" id="PF19830">
    <property type="entry name" value="DUF6311"/>
    <property type="match status" value="1"/>
</dbReference>
<gene>
    <name evidence="3" type="ORF">HW556_11855</name>
</gene>
<feature type="transmembrane region" description="Helical" evidence="1">
    <location>
        <begin position="12"/>
        <end position="29"/>
    </location>
</feature>
<feature type="transmembrane region" description="Helical" evidence="1">
    <location>
        <begin position="130"/>
        <end position="148"/>
    </location>
</feature>
<feature type="transmembrane region" description="Helical" evidence="1">
    <location>
        <begin position="186"/>
        <end position="219"/>
    </location>
</feature>